<proteinExistence type="predicted"/>
<accession>A0AAV7PJK8</accession>
<gene>
    <name evidence="1" type="ORF">NDU88_006846</name>
</gene>
<evidence type="ECO:0000313" key="1">
    <source>
        <dbReference type="EMBL" id="KAJ1128468.1"/>
    </source>
</evidence>
<reference evidence="1" key="1">
    <citation type="journal article" date="2022" name="bioRxiv">
        <title>Sequencing and chromosome-scale assembly of the giantPleurodeles waltlgenome.</title>
        <authorList>
            <person name="Brown T."/>
            <person name="Elewa A."/>
            <person name="Iarovenko S."/>
            <person name="Subramanian E."/>
            <person name="Araus A.J."/>
            <person name="Petzold A."/>
            <person name="Susuki M."/>
            <person name="Suzuki K.-i.T."/>
            <person name="Hayashi T."/>
            <person name="Toyoda A."/>
            <person name="Oliveira C."/>
            <person name="Osipova E."/>
            <person name="Leigh N.D."/>
            <person name="Simon A."/>
            <person name="Yun M.H."/>
        </authorList>
    </citation>
    <scope>NUCLEOTIDE SEQUENCE</scope>
    <source>
        <strain evidence="1">20211129_DDA</strain>
        <tissue evidence="1">Liver</tissue>
    </source>
</reference>
<dbReference type="AlphaFoldDB" id="A0AAV7PJK8"/>
<organism evidence="1 2">
    <name type="scientific">Pleurodeles waltl</name>
    <name type="common">Iberian ribbed newt</name>
    <dbReference type="NCBI Taxonomy" id="8319"/>
    <lineage>
        <taxon>Eukaryota</taxon>
        <taxon>Metazoa</taxon>
        <taxon>Chordata</taxon>
        <taxon>Craniata</taxon>
        <taxon>Vertebrata</taxon>
        <taxon>Euteleostomi</taxon>
        <taxon>Amphibia</taxon>
        <taxon>Batrachia</taxon>
        <taxon>Caudata</taxon>
        <taxon>Salamandroidea</taxon>
        <taxon>Salamandridae</taxon>
        <taxon>Pleurodelinae</taxon>
        <taxon>Pleurodeles</taxon>
    </lineage>
</organism>
<dbReference type="Proteomes" id="UP001066276">
    <property type="component" value="Chromosome 7"/>
</dbReference>
<evidence type="ECO:0000313" key="2">
    <source>
        <dbReference type="Proteomes" id="UP001066276"/>
    </source>
</evidence>
<dbReference type="EMBL" id="JANPWB010000011">
    <property type="protein sequence ID" value="KAJ1128468.1"/>
    <property type="molecule type" value="Genomic_DNA"/>
</dbReference>
<protein>
    <submittedName>
        <fullName evidence="1">Uncharacterized protein</fullName>
    </submittedName>
</protein>
<comment type="caution">
    <text evidence="1">The sequence shown here is derived from an EMBL/GenBank/DDBJ whole genome shotgun (WGS) entry which is preliminary data.</text>
</comment>
<sequence length="89" mass="9520">MNSAHPSLPGPRERTLITGTAALINATLIKGFKKLLIKDSTSAGYVYRLLDVDINEPAQLGAGDPAQIRPSFPLSISGRSSSSLLWRLS</sequence>
<keyword evidence="2" id="KW-1185">Reference proteome</keyword>
<name>A0AAV7PJK8_PLEWA</name>